<name>A0A150PB57_SORCE</name>
<organism evidence="3 4">
    <name type="scientific">Sorangium cellulosum</name>
    <name type="common">Polyangium cellulosum</name>
    <dbReference type="NCBI Taxonomy" id="56"/>
    <lineage>
        <taxon>Bacteria</taxon>
        <taxon>Pseudomonadati</taxon>
        <taxon>Myxococcota</taxon>
        <taxon>Polyangia</taxon>
        <taxon>Polyangiales</taxon>
        <taxon>Polyangiaceae</taxon>
        <taxon>Sorangium</taxon>
    </lineage>
</organism>
<proteinExistence type="inferred from homology"/>
<dbReference type="EMBL" id="JELY01002391">
    <property type="protein sequence ID" value="KYF52718.1"/>
    <property type="molecule type" value="Genomic_DNA"/>
</dbReference>
<evidence type="ECO:0000259" key="2">
    <source>
        <dbReference type="Pfam" id="PF08327"/>
    </source>
</evidence>
<accession>A0A150PB57</accession>
<reference evidence="3 4" key="1">
    <citation type="submission" date="2014-02" db="EMBL/GenBank/DDBJ databases">
        <title>The small core and large imbalanced accessory genome model reveals a collaborative survival strategy of Sorangium cellulosum strains in nature.</title>
        <authorList>
            <person name="Han K."/>
            <person name="Peng R."/>
            <person name="Blom J."/>
            <person name="Li Y.-Z."/>
        </authorList>
    </citation>
    <scope>NUCLEOTIDE SEQUENCE [LARGE SCALE GENOMIC DNA]</scope>
    <source>
        <strain evidence="3 4">So0157-25</strain>
    </source>
</reference>
<dbReference type="Proteomes" id="UP000075420">
    <property type="component" value="Unassembled WGS sequence"/>
</dbReference>
<sequence length="167" mass="18507">MSPRPTGRVRSTATGADLVITRSFRAPIEDVWQSVTAPESTARWIGPWEGEAGPGKTVRLQMAFEKGAPWCNVSIDACEPPHRLAASMKDDSGDWRLELSLTAKGDTTELVFVQHLTDRALAGDVGPGWEYYLDMLVASRLGEPLPDFSDYYPAQRDYYVGEARTQE</sequence>
<evidence type="ECO:0000313" key="4">
    <source>
        <dbReference type="Proteomes" id="UP000075420"/>
    </source>
</evidence>
<gene>
    <name evidence="3" type="ORF">BE08_13135</name>
</gene>
<evidence type="ECO:0000256" key="1">
    <source>
        <dbReference type="ARBA" id="ARBA00006817"/>
    </source>
</evidence>
<comment type="caution">
    <text evidence="3">The sequence shown here is derived from an EMBL/GenBank/DDBJ whole genome shotgun (WGS) entry which is preliminary data.</text>
</comment>
<dbReference type="CDD" id="cd08899">
    <property type="entry name" value="SRPBCC_CalC_Aha1-like_6"/>
    <property type="match status" value="1"/>
</dbReference>
<dbReference type="Gene3D" id="3.30.530.20">
    <property type="match status" value="1"/>
</dbReference>
<evidence type="ECO:0000313" key="3">
    <source>
        <dbReference type="EMBL" id="KYF52718.1"/>
    </source>
</evidence>
<feature type="domain" description="Activator of Hsp90 ATPase homologue 1/2-like C-terminal" evidence="2">
    <location>
        <begin position="25"/>
        <end position="138"/>
    </location>
</feature>
<dbReference type="Pfam" id="PF08327">
    <property type="entry name" value="AHSA1"/>
    <property type="match status" value="1"/>
</dbReference>
<comment type="similarity">
    <text evidence="1">Belongs to the AHA1 family.</text>
</comment>
<dbReference type="SUPFAM" id="SSF55961">
    <property type="entry name" value="Bet v1-like"/>
    <property type="match status" value="1"/>
</dbReference>
<dbReference type="InterPro" id="IPR023393">
    <property type="entry name" value="START-like_dom_sf"/>
</dbReference>
<dbReference type="AlphaFoldDB" id="A0A150PB57"/>
<dbReference type="InterPro" id="IPR013538">
    <property type="entry name" value="ASHA1/2-like_C"/>
</dbReference>
<protein>
    <submittedName>
        <fullName evidence="3">ATPase</fullName>
    </submittedName>
</protein>